<feature type="region of interest" description="Disordered" evidence="1">
    <location>
        <begin position="448"/>
        <end position="630"/>
    </location>
</feature>
<evidence type="ECO:0000313" key="2">
    <source>
        <dbReference type="EMBL" id="CAK9441362.1"/>
    </source>
</evidence>
<feature type="compositionally biased region" description="Low complexity" evidence="1">
    <location>
        <begin position="579"/>
        <end position="598"/>
    </location>
</feature>
<feature type="compositionally biased region" description="Low complexity" evidence="1">
    <location>
        <begin position="229"/>
        <end position="246"/>
    </location>
</feature>
<protein>
    <recommendedName>
        <fullName evidence="4">Eisosome protein SEG1</fullName>
    </recommendedName>
</protein>
<evidence type="ECO:0000313" key="3">
    <source>
        <dbReference type="Proteomes" id="UP001497383"/>
    </source>
</evidence>
<feature type="region of interest" description="Disordered" evidence="1">
    <location>
        <begin position="383"/>
        <end position="436"/>
    </location>
</feature>
<feature type="compositionally biased region" description="Low complexity" evidence="1">
    <location>
        <begin position="176"/>
        <end position="185"/>
    </location>
</feature>
<feature type="compositionally biased region" description="Low complexity" evidence="1">
    <location>
        <begin position="615"/>
        <end position="630"/>
    </location>
</feature>
<name>A0ABP0ZS91_9ASCO</name>
<proteinExistence type="predicted"/>
<feature type="compositionally biased region" description="Polar residues" evidence="1">
    <location>
        <begin position="919"/>
        <end position="950"/>
    </location>
</feature>
<evidence type="ECO:0008006" key="4">
    <source>
        <dbReference type="Google" id="ProtNLM"/>
    </source>
</evidence>
<feature type="compositionally biased region" description="Polar residues" evidence="1">
    <location>
        <begin position="599"/>
        <end position="614"/>
    </location>
</feature>
<accession>A0ABP0ZS91</accession>
<feature type="compositionally biased region" description="Acidic residues" evidence="1">
    <location>
        <begin position="548"/>
        <end position="563"/>
    </location>
</feature>
<feature type="region of interest" description="Disordered" evidence="1">
    <location>
        <begin position="161"/>
        <end position="187"/>
    </location>
</feature>
<dbReference type="RefSeq" id="XP_066832168.1">
    <property type="nucleotide sequence ID" value="XM_066975540.1"/>
</dbReference>
<gene>
    <name evidence="2" type="ORF">LODBEIA_P52300</name>
</gene>
<feature type="compositionally biased region" description="Basic and acidic residues" evidence="1">
    <location>
        <begin position="888"/>
        <end position="897"/>
    </location>
</feature>
<reference evidence="2 3" key="1">
    <citation type="submission" date="2024-03" db="EMBL/GenBank/DDBJ databases">
        <authorList>
            <person name="Brejova B."/>
        </authorList>
    </citation>
    <scope>NUCLEOTIDE SEQUENCE [LARGE SCALE GENOMIC DNA]</scope>
    <source>
        <strain evidence="2 3">CBS 14171</strain>
    </source>
</reference>
<feature type="compositionally biased region" description="Polar residues" evidence="1">
    <location>
        <begin position="86"/>
        <end position="122"/>
    </location>
</feature>
<feature type="region of interest" description="Disordered" evidence="1">
    <location>
        <begin position="792"/>
        <end position="981"/>
    </location>
</feature>
<feature type="region of interest" description="Disordered" evidence="1">
    <location>
        <begin position="645"/>
        <end position="730"/>
    </location>
</feature>
<feature type="region of interest" description="Disordered" evidence="1">
    <location>
        <begin position="44"/>
        <end position="123"/>
    </location>
</feature>
<feature type="compositionally biased region" description="Polar residues" evidence="1">
    <location>
        <begin position="693"/>
        <end position="726"/>
    </location>
</feature>
<dbReference type="GeneID" id="92210426"/>
<organism evidence="2 3">
    <name type="scientific">Lodderomyces beijingensis</name>
    <dbReference type="NCBI Taxonomy" id="1775926"/>
    <lineage>
        <taxon>Eukaryota</taxon>
        <taxon>Fungi</taxon>
        <taxon>Dikarya</taxon>
        <taxon>Ascomycota</taxon>
        <taxon>Saccharomycotina</taxon>
        <taxon>Pichiomycetes</taxon>
        <taxon>Debaryomycetaceae</taxon>
        <taxon>Candida/Lodderomyces clade</taxon>
        <taxon>Lodderomyces</taxon>
    </lineage>
</organism>
<feature type="compositionally biased region" description="Acidic residues" evidence="1">
    <location>
        <begin position="396"/>
        <end position="408"/>
    </location>
</feature>
<feature type="compositionally biased region" description="Low complexity" evidence="1">
    <location>
        <begin position="532"/>
        <end position="543"/>
    </location>
</feature>
<feature type="compositionally biased region" description="Basic and acidic residues" evidence="1">
    <location>
        <begin position="515"/>
        <end position="529"/>
    </location>
</feature>
<feature type="region of interest" description="Disordered" evidence="1">
    <location>
        <begin position="1"/>
        <end position="29"/>
    </location>
</feature>
<feature type="compositionally biased region" description="Basic residues" evidence="1">
    <location>
        <begin position="961"/>
        <end position="981"/>
    </location>
</feature>
<dbReference type="Proteomes" id="UP001497383">
    <property type="component" value="Chromosome 6"/>
</dbReference>
<feature type="compositionally biased region" description="Polar residues" evidence="1">
    <location>
        <begin position="663"/>
        <end position="672"/>
    </location>
</feature>
<dbReference type="EMBL" id="OZ022410">
    <property type="protein sequence ID" value="CAK9441362.1"/>
    <property type="molecule type" value="Genomic_DNA"/>
</dbReference>
<feature type="compositionally biased region" description="Polar residues" evidence="1">
    <location>
        <begin position="9"/>
        <end position="29"/>
    </location>
</feature>
<feature type="compositionally biased region" description="Basic and acidic residues" evidence="1">
    <location>
        <begin position="282"/>
        <end position="298"/>
    </location>
</feature>
<feature type="compositionally biased region" description="Acidic residues" evidence="1">
    <location>
        <begin position="472"/>
        <end position="484"/>
    </location>
</feature>
<feature type="compositionally biased region" description="Low complexity" evidence="1">
    <location>
        <begin position="646"/>
        <end position="662"/>
    </location>
</feature>
<sequence>MFTRKQRSQHSTAYTGVGHSSTNNHQPNSGALAAALTIGNTLKQQNAARGVPARSPRSGGGGGANIATPSSNSRNGSLLKRGSRANMDQSYTTPAAANLSSRRYSNGSNATDRSTLEGSSYNPVVYDVDDTLNDSFLDEITEESTRVYLDNKANMRDLKLPTVGESRNTKAGRATSSSSSPSSLSAQPVRMVKKYIPSSTGIKVIEVPETTIQKEMARSNSMRMNPYRTSSLRLSSSTKPPSRSGSMTSIAKRASTATPQANVKPKPKQQATASRAIPDLSENVKLEESLGKQSDHDAQEVKLKALEAQIKREKELAKELELKKLEYERLSKLRHENEQALKSLENGAELHIPDKARSSTNNAKNNSHDRAEALQDIAKHNRIEVAAPSETKDEDPTAVESDTSEYEVLEPVHLQSTENGTGVGAEANVPKVGKGEDWKEEIQVMISLHSNLDEPETIQKPQLKTLESTKDLEEDEFLEAELSEDAVGGLSSHSNQVHREHSVPGTADSSLSSARDAEPRRESDEEIKAGDSVITVPVSISVSKPEPESETEPEPEPEPEPESFEPPSRPVIVSHPSDSSSKSALAKPLKPAMKSAMKSTSSFSQLPQPTTPSKQQQQQQQHQAAKSNAAQQAYLSLTTAENTRLNSKSSNLSNSSSQVFNNRSPTNQTRVLNSGYRDDYTNLGGVEGGAYPQYSNNNSALSRPQQKRLSQQTLRSSGAQPQQQGQHRYENREAGMSGRIMRHSAHVQPMKPHPALQPNYVSPSKIKAQELYAKAQARPYSNFAPLKKQSSFYRSENGNGNGNGNGAAGPAGAAGLAGEQALGAGGANQVPHRTTLRSPAPPTAIPNNVSKPLFANSDATNHHYHHHNNHQGQSQVGAPSSGGGFRSRLQDSDDDLPKLGLGRNFRSRFNDSDDDLPNLSGSSVGTSVYNQPSVSAPTHISSRPPTSAPASQPMGEIKSISHTHPKEKKKFGKLRKLFGSK</sequence>
<feature type="compositionally biased region" description="Low complexity" evidence="1">
    <location>
        <begin position="810"/>
        <end position="822"/>
    </location>
</feature>
<feature type="compositionally biased region" description="Gly residues" evidence="1">
    <location>
        <begin position="799"/>
        <end position="809"/>
    </location>
</feature>
<feature type="region of interest" description="Disordered" evidence="1">
    <location>
        <begin position="344"/>
        <end position="369"/>
    </location>
</feature>
<feature type="region of interest" description="Disordered" evidence="1">
    <location>
        <begin position="215"/>
        <end position="298"/>
    </location>
</feature>
<keyword evidence="3" id="KW-1185">Reference proteome</keyword>
<evidence type="ECO:0000256" key="1">
    <source>
        <dbReference type="SAM" id="MobiDB-lite"/>
    </source>
</evidence>